<dbReference type="InterPro" id="IPR018541">
    <property type="entry name" value="Ftsk_gamma"/>
</dbReference>
<gene>
    <name evidence="2" type="ORF">DJ533_00020</name>
</gene>
<geneLocation type="plasmid" evidence="2 3">
    <name>p1_010030</name>
</geneLocation>
<keyword evidence="3" id="KW-1185">Reference proteome</keyword>
<proteinExistence type="predicted"/>
<evidence type="ECO:0000313" key="3">
    <source>
        <dbReference type="Proteomes" id="UP000245977"/>
    </source>
</evidence>
<dbReference type="AlphaFoldDB" id="A0A2S2F8F4"/>
<organism evidence="2 3">
    <name type="scientific">Acinetobacter defluvii</name>
    <dbReference type="NCBI Taxonomy" id="1871111"/>
    <lineage>
        <taxon>Bacteria</taxon>
        <taxon>Pseudomonadati</taxon>
        <taxon>Pseudomonadota</taxon>
        <taxon>Gammaproteobacteria</taxon>
        <taxon>Moraxellales</taxon>
        <taxon>Moraxellaceae</taxon>
        <taxon>Acinetobacter</taxon>
    </lineage>
</organism>
<reference evidence="2" key="1">
    <citation type="submission" date="2019-08" db="EMBL/GenBank/DDBJ databases">
        <title>The complete genome of Acinetobacter defluvii strain WCHAD010030.</title>
        <authorList>
            <person name="Hu Y."/>
            <person name="Qin J."/>
            <person name="Feng Y."/>
            <person name="Zong Z."/>
        </authorList>
    </citation>
    <scope>NUCLEOTIDE SEQUENCE</scope>
    <source>
        <strain evidence="2">WCHA30</strain>
        <plasmid evidence="2">p1_010030</plasmid>
    </source>
</reference>
<dbReference type="Pfam" id="PF09397">
    <property type="entry name" value="FtsK_gamma"/>
    <property type="match status" value="1"/>
</dbReference>
<dbReference type="Gene3D" id="1.10.10.10">
    <property type="entry name" value="Winged helix-like DNA-binding domain superfamily/Winged helix DNA-binding domain"/>
    <property type="match status" value="1"/>
</dbReference>
<name>A0A2S2F8F4_9GAMM</name>
<feature type="domain" description="FtsK gamma" evidence="1">
    <location>
        <begin position="8"/>
        <end position="72"/>
    </location>
</feature>
<evidence type="ECO:0000259" key="1">
    <source>
        <dbReference type="SMART" id="SM00843"/>
    </source>
</evidence>
<dbReference type="InterPro" id="IPR036388">
    <property type="entry name" value="WH-like_DNA-bd_sf"/>
</dbReference>
<keyword evidence="2" id="KW-0614">Plasmid</keyword>
<sequence>MTFENYDLPEHDYQLAVETAYKTINGGSVSVLQRKLYWSYARAAAAVERMEVERVVSPMSPSGRREVYPEEMHQLWLENKALRESQRIVIELEKGRFVEHDPKELFFRVLRASKVLKTKKNWVHVMSMVGCGSTVAYRLCALFNVDPEGTVFEKKDAKEDIHMVDIAAFLKDYCDHG</sequence>
<dbReference type="InterPro" id="IPR036390">
    <property type="entry name" value="WH_DNA-bd_sf"/>
</dbReference>
<evidence type="ECO:0000313" key="2">
    <source>
        <dbReference type="EMBL" id="AWL27105.1"/>
    </source>
</evidence>
<dbReference type="RefSeq" id="WP_081406124.1">
    <property type="nucleotide sequence ID" value="NZ_CP029389.2"/>
</dbReference>
<protein>
    <recommendedName>
        <fullName evidence="1">FtsK gamma domain-containing protein</fullName>
    </recommendedName>
</protein>
<dbReference type="KEGG" id="adv:DJ533_00020"/>
<dbReference type="STRING" id="1871111.GCA_001704615_00854"/>
<accession>A0A2S2F8F4</accession>
<dbReference type="Proteomes" id="UP000245977">
    <property type="component" value="Plasmid p1_010030"/>
</dbReference>
<dbReference type="SMART" id="SM00843">
    <property type="entry name" value="Ftsk_gamma"/>
    <property type="match status" value="1"/>
</dbReference>
<dbReference type="EMBL" id="CP029389">
    <property type="protein sequence ID" value="AWL27105.1"/>
    <property type="molecule type" value="Genomic_DNA"/>
</dbReference>
<dbReference type="SUPFAM" id="SSF46785">
    <property type="entry name" value="Winged helix' DNA-binding domain"/>
    <property type="match status" value="1"/>
</dbReference>